<comment type="caution">
    <text evidence="2">The sequence shown here is derived from an EMBL/GenBank/DDBJ whole genome shotgun (WGS) entry which is preliminary data.</text>
</comment>
<dbReference type="RefSeq" id="WP_378529709.1">
    <property type="nucleotide sequence ID" value="NZ_JBHSBH010000003.1"/>
</dbReference>
<keyword evidence="3" id="KW-1185">Reference proteome</keyword>
<evidence type="ECO:0000313" key="2">
    <source>
        <dbReference type="EMBL" id="MFC3994861.1"/>
    </source>
</evidence>
<sequence length="69" mass="7581">MSPIAWRKSSYSASQSNCVEVACGAAASAIRDTKHRDLATLAFPSPEWSAFIEAVKTGDWPSRPARRRE</sequence>
<dbReference type="InterPro" id="IPR007278">
    <property type="entry name" value="DUF397"/>
</dbReference>
<dbReference type="EMBL" id="JBHSBH010000003">
    <property type="protein sequence ID" value="MFC3994861.1"/>
    <property type="molecule type" value="Genomic_DNA"/>
</dbReference>
<dbReference type="Pfam" id="PF04149">
    <property type="entry name" value="DUF397"/>
    <property type="match status" value="1"/>
</dbReference>
<accession>A0ABV8FJL7</accession>
<protein>
    <submittedName>
        <fullName evidence="2">DUF397 domain-containing protein</fullName>
    </submittedName>
</protein>
<proteinExistence type="predicted"/>
<name>A0ABV8FJL7_9ACTN</name>
<feature type="domain" description="DUF397" evidence="1">
    <location>
        <begin position="5"/>
        <end position="56"/>
    </location>
</feature>
<reference evidence="3" key="1">
    <citation type="journal article" date="2019" name="Int. J. Syst. Evol. Microbiol.">
        <title>The Global Catalogue of Microorganisms (GCM) 10K type strain sequencing project: providing services to taxonomists for standard genome sequencing and annotation.</title>
        <authorList>
            <consortium name="The Broad Institute Genomics Platform"/>
            <consortium name="The Broad Institute Genome Sequencing Center for Infectious Disease"/>
            <person name="Wu L."/>
            <person name="Ma J."/>
        </authorList>
    </citation>
    <scope>NUCLEOTIDE SEQUENCE [LARGE SCALE GENOMIC DNA]</scope>
    <source>
        <strain evidence="3">TBRC 1826</strain>
    </source>
</reference>
<evidence type="ECO:0000313" key="3">
    <source>
        <dbReference type="Proteomes" id="UP001595847"/>
    </source>
</evidence>
<evidence type="ECO:0000259" key="1">
    <source>
        <dbReference type="Pfam" id="PF04149"/>
    </source>
</evidence>
<organism evidence="2 3">
    <name type="scientific">Nocardiopsis sediminis</name>
    <dbReference type="NCBI Taxonomy" id="1778267"/>
    <lineage>
        <taxon>Bacteria</taxon>
        <taxon>Bacillati</taxon>
        <taxon>Actinomycetota</taxon>
        <taxon>Actinomycetes</taxon>
        <taxon>Streptosporangiales</taxon>
        <taxon>Nocardiopsidaceae</taxon>
        <taxon>Nocardiopsis</taxon>
    </lineage>
</organism>
<dbReference type="Proteomes" id="UP001595847">
    <property type="component" value="Unassembled WGS sequence"/>
</dbReference>
<gene>
    <name evidence="2" type="ORF">ACFOVU_02985</name>
</gene>